<evidence type="ECO:0000313" key="1">
    <source>
        <dbReference type="EMBL" id="PWJ12241.1"/>
    </source>
</evidence>
<protein>
    <submittedName>
        <fullName evidence="1">Uncharacterized protein DUF4238</fullName>
    </submittedName>
</protein>
<proteinExistence type="predicted"/>
<dbReference type="AlphaFoldDB" id="A0A315XXK4"/>
<dbReference type="RefSeq" id="WP_109726699.1">
    <property type="nucleotide sequence ID" value="NZ_QGDI01000007.1"/>
</dbReference>
<dbReference type="Pfam" id="PF14022">
    <property type="entry name" value="DUF4238"/>
    <property type="match status" value="1"/>
</dbReference>
<accession>A0A315XXK4</accession>
<comment type="caution">
    <text evidence="1">The sequence shown here is derived from an EMBL/GenBank/DDBJ whole genome shotgun (WGS) entry which is preliminary data.</text>
</comment>
<gene>
    <name evidence="1" type="ORF">IE37_01931</name>
</gene>
<organism evidence="1 2">
    <name type="scientific">Ruminococcus flavefaciens</name>
    <dbReference type="NCBI Taxonomy" id="1265"/>
    <lineage>
        <taxon>Bacteria</taxon>
        <taxon>Bacillati</taxon>
        <taxon>Bacillota</taxon>
        <taxon>Clostridia</taxon>
        <taxon>Eubacteriales</taxon>
        <taxon>Oscillospiraceae</taxon>
        <taxon>Ruminococcus</taxon>
    </lineage>
</organism>
<dbReference type="EMBL" id="QGDI01000007">
    <property type="protein sequence ID" value="PWJ12241.1"/>
    <property type="molecule type" value="Genomic_DNA"/>
</dbReference>
<name>A0A315XXK4_RUMFL</name>
<dbReference type="Proteomes" id="UP000245720">
    <property type="component" value="Unassembled WGS sequence"/>
</dbReference>
<dbReference type="OrthoDB" id="581042at2"/>
<evidence type="ECO:0000313" key="2">
    <source>
        <dbReference type="Proteomes" id="UP000245720"/>
    </source>
</evidence>
<reference evidence="1 2" key="1">
    <citation type="submission" date="2018-05" db="EMBL/GenBank/DDBJ databases">
        <title>The Hungate 1000. A catalogue of reference genomes from the rumen microbiome.</title>
        <authorList>
            <person name="Kelly W."/>
        </authorList>
    </citation>
    <scope>NUCLEOTIDE SEQUENCE [LARGE SCALE GENOMIC DNA]</scope>
    <source>
        <strain evidence="1 2">SAb67</strain>
    </source>
</reference>
<sequence length="284" mass="32943">MGKEYTKQHIVPSCYIANFGANGNEGRKSSIYYYLKEKGISGCGCAGDFPVEGNYYDIPELGENKKILELLFQKIETDLSDLLKELICSITFEKKDRKGCYVDYPLSKRQALSAQFAMQIQRTNLLRKQFEYIYDQLKAHVPCGSIPDYDKSDYKRLQNTQILSFDLAHFYANIFNDKKWVIIVNHTELPFLTSDNPLIAVNHGKNVHVSAASDDLTYYIPISPLFAIEMYPKSVKWNDLFCFDEYDVKNIALYNMYIERECTRMLFSNKDFGFIKELLDKELS</sequence>
<dbReference type="InterPro" id="IPR025332">
    <property type="entry name" value="DUF4238"/>
</dbReference>